<proteinExistence type="predicted"/>
<accession>A0A183F5S4</accession>
<sequence>MTVLIADAKELLNILSLAMTDLHESIKKLLPIAPLKLSVDIIIMSGSCNGYRFHSGTLGFLIQTPFIGCLIAEKCVL</sequence>
<accession>A0A3P7TI50</accession>
<evidence type="ECO:0000313" key="3">
    <source>
        <dbReference type="WBParaSite" id="HPBE_0000151601-mRNA-1"/>
    </source>
</evidence>
<reference evidence="3" key="2">
    <citation type="submission" date="2019-09" db="UniProtKB">
        <authorList>
            <consortium name="WormBaseParasite"/>
        </authorList>
    </citation>
    <scope>IDENTIFICATION</scope>
</reference>
<name>A0A183F5S4_HELPZ</name>
<dbReference type="WBParaSite" id="HPBE_0000151601-mRNA-1">
    <property type="protein sequence ID" value="HPBE_0000151601-mRNA-1"/>
    <property type="gene ID" value="HPBE_0000151601"/>
</dbReference>
<gene>
    <name evidence="1" type="ORF">HPBE_LOCUS1517</name>
</gene>
<reference evidence="1 2" key="1">
    <citation type="submission" date="2018-11" db="EMBL/GenBank/DDBJ databases">
        <authorList>
            <consortium name="Pathogen Informatics"/>
        </authorList>
    </citation>
    <scope>NUCLEOTIDE SEQUENCE [LARGE SCALE GENOMIC DNA]</scope>
</reference>
<keyword evidence="2" id="KW-1185">Reference proteome</keyword>
<dbReference type="AlphaFoldDB" id="A0A183F5S4"/>
<organism evidence="2 3">
    <name type="scientific">Heligmosomoides polygyrus</name>
    <name type="common">Parasitic roundworm</name>
    <dbReference type="NCBI Taxonomy" id="6339"/>
    <lineage>
        <taxon>Eukaryota</taxon>
        <taxon>Metazoa</taxon>
        <taxon>Ecdysozoa</taxon>
        <taxon>Nematoda</taxon>
        <taxon>Chromadorea</taxon>
        <taxon>Rhabditida</taxon>
        <taxon>Rhabditina</taxon>
        <taxon>Rhabditomorpha</taxon>
        <taxon>Strongyloidea</taxon>
        <taxon>Heligmosomidae</taxon>
        <taxon>Heligmosomoides</taxon>
    </lineage>
</organism>
<dbReference type="Proteomes" id="UP000050761">
    <property type="component" value="Unassembled WGS sequence"/>
</dbReference>
<evidence type="ECO:0000313" key="1">
    <source>
        <dbReference type="EMBL" id="VDO19899.1"/>
    </source>
</evidence>
<dbReference type="EMBL" id="UZAH01001686">
    <property type="protein sequence ID" value="VDO19899.1"/>
    <property type="molecule type" value="Genomic_DNA"/>
</dbReference>
<evidence type="ECO:0000313" key="2">
    <source>
        <dbReference type="Proteomes" id="UP000050761"/>
    </source>
</evidence>
<protein>
    <submittedName>
        <fullName evidence="3">AraC family transcriptional regulator</fullName>
    </submittedName>
</protein>